<keyword evidence="1" id="KW-1133">Transmembrane helix</keyword>
<organism evidence="2 3">
    <name type="scientific">Exophiala xenobiotica</name>
    <dbReference type="NCBI Taxonomy" id="348802"/>
    <lineage>
        <taxon>Eukaryota</taxon>
        <taxon>Fungi</taxon>
        <taxon>Dikarya</taxon>
        <taxon>Ascomycota</taxon>
        <taxon>Pezizomycotina</taxon>
        <taxon>Eurotiomycetes</taxon>
        <taxon>Chaetothyriomycetidae</taxon>
        <taxon>Chaetothyriales</taxon>
        <taxon>Herpotrichiellaceae</taxon>
        <taxon>Exophiala</taxon>
    </lineage>
</organism>
<gene>
    <name evidence="2" type="ORF">PV05_03067</name>
</gene>
<accession>A0A0D2FEP4</accession>
<evidence type="ECO:0000256" key="1">
    <source>
        <dbReference type="SAM" id="Phobius"/>
    </source>
</evidence>
<evidence type="ECO:0000313" key="2">
    <source>
        <dbReference type="EMBL" id="KIW58559.1"/>
    </source>
</evidence>
<reference evidence="2 3" key="1">
    <citation type="submission" date="2015-01" db="EMBL/GenBank/DDBJ databases">
        <title>The Genome Sequence of Exophiala xenobiotica CBS118157.</title>
        <authorList>
            <consortium name="The Broad Institute Genomics Platform"/>
            <person name="Cuomo C."/>
            <person name="de Hoog S."/>
            <person name="Gorbushina A."/>
            <person name="Stielow B."/>
            <person name="Teixiera M."/>
            <person name="Abouelleil A."/>
            <person name="Chapman S.B."/>
            <person name="Priest M."/>
            <person name="Young S.K."/>
            <person name="Wortman J."/>
            <person name="Nusbaum C."/>
            <person name="Birren B."/>
        </authorList>
    </citation>
    <scope>NUCLEOTIDE SEQUENCE [LARGE SCALE GENOMIC DNA]</scope>
    <source>
        <strain evidence="2 3">CBS 118157</strain>
    </source>
</reference>
<sequence length="111" mass="13214">MDFVVPQVTIAQLQAVNHHIVVNSFLVFVTDDDIERIINFFIAFFIVFFIIFFIIFFFINTDDNIENIVFLFLLLILLLIIILVTDDYIDDVVFNNYFLATDHFINFLFFI</sequence>
<keyword evidence="3" id="KW-1185">Reference proteome</keyword>
<dbReference type="RefSeq" id="XP_013319143.1">
    <property type="nucleotide sequence ID" value="XM_013463689.1"/>
</dbReference>
<dbReference type="Proteomes" id="UP000054342">
    <property type="component" value="Unassembled WGS sequence"/>
</dbReference>
<keyword evidence="1" id="KW-0472">Membrane</keyword>
<feature type="transmembrane region" description="Helical" evidence="1">
    <location>
        <begin position="68"/>
        <end position="85"/>
    </location>
</feature>
<protein>
    <submittedName>
        <fullName evidence="2">Uncharacterized protein</fullName>
    </submittedName>
</protein>
<feature type="transmembrane region" description="Helical" evidence="1">
    <location>
        <begin position="37"/>
        <end position="59"/>
    </location>
</feature>
<dbReference type="EMBL" id="KN847318">
    <property type="protein sequence ID" value="KIW58559.1"/>
    <property type="molecule type" value="Genomic_DNA"/>
</dbReference>
<dbReference type="GeneID" id="25324975"/>
<evidence type="ECO:0000313" key="3">
    <source>
        <dbReference type="Proteomes" id="UP000054342"/>
    </source>
</evidence>
<keyword evidence="1" id="KW-0812">Transmembrane</keyword>
<name>A0A0D2FEP4_9EURO</name>
<dbReference type="AlphaFoldDB" id="A0A0D2FEP4"/>
<dbReference type="HOGENOM" id="CLU_2158405_0_0_1"/>
<proteinExistence type="predicted"/>